<dbReference type="InterPro" id="IPR001810">
    <property type="entry name" value="F-box_dom"/>
</dbReference>
<gene>
    <name evidence="2" type="ORF">KUF71_025903</name>
</gene>
<feature type="domain" description="F-box" evidence="1">
    <location>
        <begin position="2"/>
        <end position="49"/>
    </location>
</feature>
<dbReference type="InterPro" id="IPR036047">
    <property type="entry name" value="F-box-like_dom_sf"/>
</dbReference>
<dbReference type="Gene3D" id="1.20.1280.50">
    <property type="match status" value="1"/>
</dbReference>
<evidence type="ECO:0000313" key="3">
    <source>
        <dbReference type="Proteomes" id="UP001219518"/>
    </source>
</evidence>
<keyword evidence="3" id="KW-1185">Reference proteome</keyword>
<accession>A0AAE1I1Y8</accession>
<reference evidence="2" key="1">
    <citation type="submission" date="2021-07" db="EMBL/GenBank/DDBJ databases">
        <authorList>
            <person name="Catto M.A."/>
            <person name="Jacobson A."/>
            <person name="Kennedy G."/>
            <person name="Labadie P."/>
            <person name="Hunt B.G."/>
            <person name="Srinivasan R."/>
        </authorList>
    </citation>
    <scope>NUCLEOTIDE SEQUENCE</scope>
    <source>
        <strain evidence="2">PL_HMW_Pooled</strain>
        <tissue evidence="2">Head</tissue>
    </source>
</reference>
<organism evidence="2 3">
    <name type="scientific">Frankliniella fusca</name>
    <dbReference type="NCBI Taxonomy" id="407009"/>
    <lineage>
        <taxon>Eukaryota</taxon>
        <taxon>Metazoa</taxon>
        <taxon>Ecdysozoa</taxon>
        <taxon>Arthropoda</taxon>
        <taxon>Hexapoda</taxon>
        <taxon>Insecta</taxon>
        <taxon>Pterygota</taxon>
        <taxon>Neoptera</taxon>
        <taxon>Paraneoptera</taxon>
        <taxon>Thysanoptera</taxon>
        <taxon>Terebrantia</taxon>
        <taxon>Thripoidea</taxon>
        <taxon>Thripidae</taxon>
        <taxon>Frankliniella</taxon>
    </lineage>
</organism>
<comment type="caution">
    <text evidence="2">The sequence shown here is derived from an EMBL/GenBank/DDBJ whole genome shotgun (WGS) entry which is preliminary data.</text>
</comment>
<dbReference type="Proteomes" id="UP001219518">
    <property type="component" value="Unassembled WGS sequence"/>
</dbReference>
<protein>
    <submittedName>
        <fullName evidence="2">F-box/WD repeat-containing protein mec-15</fullName>
    </submittedName>
</protein>
<evidence type="ECO:0000259" key="1">
    <source>
        <dbReference type="PROSITE" id="PS50181"/>
    </source>
</evidence>
<dbReference type="EMBL" id="JAHWGI010001424">
    <property type="protein sequence ID" value="KAK3931421.1"/>
    <property type="molecule type" value="Genomic_DNA"/>
</dbReference>
<dbReference type="SUPFAM" id="SSF81383">
    <property type="entry name" value="F-box domain"/>
    <property type="match status" value="1"/>
</dbReference>
<reference evidence="2" key="2">
    <citation type="journal article" date="2023" name="BMC Genomics">
        <title>Pest status, molecular evolution, and epigenetic factors derived from the genome assembly of Frankliniella fusca, a thysanopteran phytovirus vector.</title>
        <authorList>
            <person name="Catto M.A."/>
            <person name="Labadie P.E."/>
            <person name="Jacobson A.L."/>
            <person name="Kennedy G.G."/>
            <person name="Srinivasan R."/>
            <person name="Hunt B.G."/>
        </authorList>
    </citation>
    <scope>NUCLEOTIDE SEQUENCE</scope>
    <source>
        <strain evidence="2">PL_HMW_Pooled</strain>
    </source>
</reference>
<proteinExistence type="predicted"/>
<dbReference type="SMART" id="SM00256">
    <property type="entry name" value="FBOX"/>
    <property type="match status" value="1"/>
</dbReference>
<dbReference type="Pfam" id="PF12937">
    <property type="entry name" value="F-box-like"/>
    <property type="match status" value="1"/>
</dbReference>
<sequence>MDVDVNCLPGKLICKIFSELPPLMLVDVIPLVCKRWYGLSKRQESWRNCDIVISDTASKKELDQLVRLASGAPYLNYVDFTKVNDLGPEVKAIVSALLKVPKTVRSLCAFGSSTVAMRELTRKMLKAWASTLREVTIPLPRPATISKDYRVSMCTILTRISEIRKLQKLCFILHGVPDFDYTGQLSKGFSSLKKFSVLSEDYGCLSSIKCNRFIFDILENNKKQLVEVNITEVCHPIDKFKVALASCHNLVSCKVPLEILSVVKNMSQLQSLEVYFMPLDELKIAKSWRELRHFIGTSSVIEEITELFLTEPPLHRNPCKIRPYYIDVCLAVLARKIKRVKNFRLLNVKWMSDLNLKLFFSNLINANSICVIDSLDASPFSKCHIEMLSASKYLKLLKIVNLKVPSVCVAEEIQESIQNLKSQQPLLQTDFNIIVVDQSASLKTINNTAPSLNYYNCYHDEEDFIIYGLLMRIFS</sequence>
<dbReference type="AlphaFoldDB" id="A0AAE1I1Y8"/>
<name>A0AAE1I1Y8_9NEOP</name>
<dbReference type="PROSITE" id="PS50181">
    <property type="entry name" value="FBOX"/>
    <property type="match status" value="1"/>
</dbReference>
<evidence type="ECO:0000313" key="2">
    <source>
        <dbReference type="EMBL" id="KAK3931421.1"/>
    </source>
</evidence>